<evidence type="ECO:0000313" key="2">
    <source>
        <dbReference type="Proteomes" id="UP001180825"/>
    </source>
</evidence>
<dbReference type="Proteomes" id="UP001180825">
    <property type="component" value="Unassembled WGS sequence"/>
</dbReference>
<sequence length="202" mass="22004">MNRHFPEIYRIAAQPLHLNLGATADTVDEIDKAVRQLVQDGKALTAVPATLTSVERITTTTQQSVLGTQADLNRFAGETKAQLGRLEVLIKAGPSSVGGRLNADSVPLVRKLTQAQAVALDETPDDKHTSPPHKGRLKNDVALEELLAASTTAQAVLAQKAPELHKRFIDAFGPFRGNDLAERGRRYAEMDRLAHDIVDFLK</sequence>
<dbReference type="EMBL" id="JAVDXV010000007">
    <property type="protein sequence ID" value="MDR7334399.1"/>
    <property type="molecule type" value="Genomic_DNA"/>
</dbReference>
<dbReference type="RefSeq" id="WP_310330789.1">
    <property type="nucleotide sequence ID" value="NZ_JAVDXV010000007.1"/>
</dbReference>
<accession>A0ABU2AB18</accession>
<keyword evidence="2" id="KW-1185">Reference proteome</keyword>
<protein>
    <submittedName>
        <fullName evidence="1">Uncharacterized protein</fullName>
    </submittedName>
</protein>
<reference evidence="1 2" key="1">
    <citation type="submission" date="2023-07" db="EMBL/GenBank/DDBJ databases">
        <title>Sorghum-associated microbial communities from plants grown in Nebraska, USA.</title>
        <authorList>
            <person name="Schachtman D."/>
        </authorList>
    </citation>
    <scope>NUCLEOTIDE SEQUENCE [LARGE SCALE GENOMIC DNA]</scope>
    <source>
        <strain evidence="1 2">BE316</strain>
    </source>
</reference>
<evidence type="ECO:0000313" key="1">
    <source>
        <dbReference type="EMBL" id="MDR7334399.1"/>
    </source>
</evidence>
<comment type="caution">
    <text evidence="1">The sequence shown here is derived from an EMBL/GenBank/DDBJ whole genome shotgun (WGS) entry which is preliminary data.</text>
</comment>
<organism evidence="1 2">
    <name type="scientific">Roseateles asaccharophilus</name>
    <dbReference type="NCBI Taxonomy" id="582607"/>
    <lineage>
        <taxon>Bacteria</taxon>
        <taxon>Pseudomonadati</taxon>
        <taxon>Pseudomonadota</taxon>
        <taxon>Betaproteobacteria</taxon>
        <taxon>Burkholderiales</taxon>
        <taxon>Sphaerotilaceae</taxon>
        <taxon>Roseateles</taxon>
    </lineage>
</organism>
<gene>
    <name evidence="1" type="ORF">J2X21_003555</name>
</gene>
<name>A0ABU2AB18_9BURK</name>
<proteinExistence type="predicted"/>